<dbReference type="AlphaFoldDB" id="A0A4R2R629"/>
<evidence type="ECO:0000313" key="2">
    <source>
        <dbReference type="Proteomes" id="UP000295050"/>
    </source>
</evidence>
<dbReference type="RefSeq" id="WP_132953198.1">
    <property type="nucleotide sequence ID" value="NZ_SLXU01000025.1"/>
</dbReference>
<organism evidence="1 2">
    <name type="scientific">Rhodovulum bhavnagarense</name>
    <dbReference type="NCBI Taxonomy" id="992286"/>
    <lineage>
        <taxon>Bacteria</taxon>
        <taxon>Pseudomonadati</taxon>
        <taxon>Pseudomonadota</taxon>
        <taxon>Alphaproteobacteria</taxon>
        <taxon>Rhodobacterales</taxon>
        <taxon>Paracoccaceae</taxon>
        <taxon>Rhodovulum</taxon>
    </lineage>
</organism>
<gene>
    <name evidence="1" type="ORF">EV663_12517</name>
</gene>
<protein>
    <submittedName>
        <fullName evidence="1">Uncharacterized protein</fullName>
    </submittedName>
</protein>
<name>A0A4R2R629_9RHOB</name>
<keyword evidence="2" id="KW-1185">Reference proteome</keyword>
<comment type="caution">
    <text evidence="1">The sequence shown here is derived from an EMBL/GenBank/DDBJ whole genome shotgun (WGS) entry which is preliminary data.</text>
</comment>
<dbReference type="OrthoDB" id="9816043at2"/>
<sequence>MQNLIDDLKEALAPDASLFEGGDLLKSVVIERALQMDPDLIGMLVTSDRLKSHFFTEAVPPCPRRS</sequence>
<proteinExistence type="predicted"/>
<dbReference type="Proteomes" id="UP000295050">
    <property type="component" value="Unassembled WGS sequence"/>
</dbReference>
<reference evidence="1 2" key="1">
    <citation type="submission" date="2019-03" db="EMBL/GenBank/DDBJ databases">
        <title>Genomic Encyclopedia of Type Strains, Phase IV (KMG-IV): sequencing the most valuable type-strain genomes for metagenomic binning, comparative biology and taxonomic classification.</title>
        <authorList>
            <person name="Goeker M."/>
        </authorList>
    </citation>
    <scope>NUCLEOTIDE SEQUENCE [LARGE SCALE GENOMIC DNA]</scope>
    <source>
        <strain evidence="1 2">DSM 24766</strain>
    </source>
</reference>
<evidence type="ECO:0000313" key="1">
    <source>
        <dbReference type="EMBL" id="TCP58470.1"/>
    </source>
</evidence>
<accession>A0A4R2R629</accession>
<dbReference type="EMBL" id="SLXU01000025">
    <property type="protein sequence ID" value="TCP58470.1"/>
    <property type="molecule type" value="Genomic_DNA"/>
</dbReference>